<protein>
    <recommendedName>
        <fullName evidence="4">PB1 domain-containing protein</fullName>
    </recommendedName>
</protein>
<feature type="compositionally biased region" description="Basic and acidic residues" evidence="1">
    <location>
        <begin position="155"/>
        <end position="169"/>
    </location>
</feature>
<accession>A0ABR3GNE4</accession>
<feature type="compositionally biased region" description="Polar residues" evidence="1">
    <location>
        <begin position="44"/>
        <end position="67"/>
    </location>
</feature>
<gene>
    <name evidence="2" type="ORF">Q9L58_003495</name>
</gene>
<proteinExistence type="predicted"/>
<organism evidence="2 3">
    <name type="scientific">Discina gigas</name>
    <dbReference type="NCBI Taxonomy" id="1032678"/>
    <lineage>
        <taxon>Eukaryota</taxon>
        <taxon>Fungi</taxon>
        <taxon>Dikarya</taxon>
        <taxon>Ascomycota</taxon>
        <taxon>Pezizomycotina</taxon>
        <taxon>Pezizomycetes</taxon>
        <taxon>Pezizales</taxon>
        <taxon>Discinaceae</taxon>
        <taxon>Discina</taxon>
    </lineage>
</organism>
<feature type="compositionally biased region" description="Pro residues" evidence="1">
    <location>
        <begin position="240"/>
        <end position="250"/>
    </location>
</feature>
<name>A0ABR3GNE4_9PEZI</name>
<dbReference type="Proteomes" id="UP001447188">
    <property type="component" value="Unassembled WGS sequence"/>
</dbReference>
<evidence type="ECO:0008006" key="4">
    <source>
        <dbReference type="Google" id="ProtNLM"/>
    </source>
</evidence>
<evidence type="ECO:0000313" key="3">
    <source>
        <dbReference type="Proteomes" id="UP001447188"/>
    </source>
</evidence>
<feature type="compositionally biased region" description="Basic and acidic residues" evidence="1">
    <location>
        <begin position="136"/>
        <end position="146"/>
    </location>
</feature>
<keyword evidence="3" id="KW-1185">Reference proteome</keyword>
<feature type="compositionally biased region" description="Basic and acidic residues" evidence="1">
    <location>
        <begin position="176"/>
        <end position="203"/>
    </location>
</feature>
<evidence type="ECO:0000313" key="2">
    <source>
        <dbReference type="EMBL" id="KAL0637440.1"/>
    </source>
</evidence>
<reference evidence="2 3" key="1">
    <citation type="submission" date="2024-02" db="EMBL/GenBank/DDBJ databases">
        <title>Discinaceae phylogenomics.</title>
        <authorList>
            <person name="Dirks A.C."/>
            <person name="James T.Y."/>
        </authorList>
    </citation>
    <scope>NUCLEOTIDE SEQUENCE [LARGE SCALE GENOMIC DNA]</scope>
    <source>
        <strain evidence="2 3">ACD0624</strain>
    </source>
</reference>
<feature type="region of interest" description="Disordered" evidence="1">
    <location>
        <begin position="38"/>
        <end position="252"/>
    </location>
</feature>
<dbReference type="EMBL" id="JBBBZM010000034">
    <property type="protein sequence ID" value="KAL0637440.1"/>
    <property type="molecule type" value="Genomic_DNA"/>
</dbReference>
<sequence length="333" mass="37406">MLCYVTGFEPLTNAANFVRRVKQGRQNIPLAQRSTDFPACSTYRHPQSQFSIPASSPDELSQPQYRRNSYYPEPELADRYPGAQTIGTTAEGPRVRFRDHPPPPVPQPPPTQARTPLRGGAGPPGLQSREYEFEEQFARDPRDRRSSQNPLGSGDNHDGGDQFAWDHPRNQRNPRGVRDRSGDRGGFEPPTSREPRDLRESRSRGTLRTEVGESESPAPRGSRPPRNRSAVANGDRNGPFEPPPPPPTPQPQKRMFALVFRKSPADQGVEIRPASIDSTYEALIRQASSHWNLRELRLYGYVDGLKMNLNSQGDLEAYMKLCSGMQRLIVDVE</sequence>
<comment type="caution">
    <text evidence="2">The sequence shown here is derived from an EMBL/GenBank/DDBJ whole genome shotgun (WGS) entry which is preliminary data.</text>
</comment>
<feature type="compositionally biased region" description="Pro residues" evidence="1">
    <location>
        <begin position="102"/>
        <end position="111"/>
    </location>
</feature>
<evidence type="ECO:0000256" key="1">
    <source>
        <dbReference type="SAM" id="MobiDB-lite"/>
    </source>
</evidence>